<comment type="similarity">
    <text evidence="2 10">Belongs to the binding-protein-dependent transport system permease family. CysTW subfamily.</text>
</comment>
<evidence type="ECO:0000256" key="4">
    <source>
        <dbReference type="ARBA" id="ARBA00022475"/>
    </source>
</evidence>
<dbReference type="Pfam" id="PF00528">
    <property type="entry name" value="BPD_transp_1"/>
    <property type="match status" value="1"/>
</dbReference>
<gene>
    <name evidence="12" type="primary">pstC</name>
    <name evidence="12" type="ORF">H9809_04210</name>
</gene>
<dbReference type="GO" id="GO:0005315">
    <property type="term" value="F:phosphate transmembrane transporter activity"/>
    <property type="evidence" value="ECO:0007669"/>
    <property type="project" value="InterPro"/>
</dbReference>
<dbReference type="NCBIfam" id="TIGR02138">
    <property type="entry name" value="phosphate_pstC"/>
    <property type="match status" value="1"/>
</dbReference>
<feature type="transmembrane region" description="Helical" evidence="9">
    <location>
        <begin position="261"/>
        <end position="283"/>
    </location>
</feature>
<keyword evidence="5 10" id="KW-0592">Phosphate transport</keyword>
<organism evidence="12 13">
    <name type="scientific">Candidatus Blautia pullicola</name>
    <dbReference type="NCBI Taxonomy" id="2838498"/>
    <lineage>
        <taxon>Bacteria</taxon>
        <taxon>Bacillati</taxon>
        <taxon>Bacillota</taxon>
        <taxon>Clostridia</taxon>
        <taxon>Lachnospirales</taxon>
        <taxon>Lachnospiraceae</taxon>
        <taxon>Blautia</taxon>
    </lineage>
</organism>
<evidence type="ECO:0000256" key="3">
    <source>
        <dbReference type="ARBA" id="ARBA00022448"/>
    </source>
</evidence>
<comment type="function">
    <text evidence="10">Part of the binding-protein-dependent transport system for phosphate; probably responsible for the translocation of the substrate across the membrane.</text>
</comment>
<keyword evidence="7 9" id="KW-1133">Transmembrane helix</keyword>
<sequence length="290" mass="30957">MKDIKESIMKYVFLLCACASILAVVLICAFLFANGIPAIGEIGVFNFLLGETWKPGNDIYGILPFILGSIYVTAGAIIIGVPVGLLTAIFMARFCPKKIYRFLKPAVDLLAGIPSVVYGFFGMVVMVPFVRDFFGRTLGFGGNGSSMFTASVMLGIMILPTIISVGESSIRAVPDSYYEGSLALGATHERSVFCTIVPAAKSGIMAGVILGIGRAIGETMAVIMIAGNQPRMPKGIFEGVRTLTSNIVMEMGYATDLHREALIATAVVLFVFILLINLSFSLVKRRGANG</sequence>
<protein>
    <recommendedName>
        <fullName evidence="10">Phosphate transport system permease protein</fullName>
    </recommendedName>
</protein>
<dbReference type="PANTHER" id="PTHR30425">
    <property type="entry name" value="PHOSPHATE TRANSPORT SYSTEM PERMEASE PROTEIN PST"/>
    <property type="match status" value="1"/>
</dbReference>
<feature type="transmembrane region" description="Helical" evidence="9">
    <location>
        <begin position="59"/>
        <end position="86"/>
    </location>
</feature>
<feature type="domain" description="ABC transmembrane type-1" evidence="11">
    <location>
        <begin position="66"/>
        <end position="280"/>
    </location>
</feature>
<keyword evidence="3 9" id="KW-0813">Transport</keyword>
<dbReference type="PROSITE" id="PS50928">
    <property type="entry name" value="ABC_TM1"/>
    <property type="match status" value="1"/>
</dbReference>
<comment type="subcellular location">
    <subcellularLocation>
        <location evidence="1 9">Cell membrane</location>
        <topology evidence="1 9">Multi-pass membrane protein</topology>
    </subcellularLocation>
</comment>
<dbReference type="InterPro" id="IPR000515">
    <property type="entry name" value="MetI-like"/>
</dbReference>
<evidence type="ECO:0000256" key="7">
    <source>
        <dbReference type="ARBA" id="ARBA00022989"/>
    </source>
</evidence>
<evidence type="ECO:0000256" key="8">
    <source>
        <dbReference type="ARBA" id="ARBA00023136"/>
    </source>
</evidence>
<keyword evidence="4 10" id="KW-1003">Cell membrane</keyword>
<comment type="caution">
    <text evidence="12">The sequence shown here is derived from an EMBL/GenBank/DDBJ whole genome shotgun (WGS) entry which is preliminary data.</text>
</comment>
<accession>A0A9D2FR42</accession>
<dbReference type="InterPro" id="IPR011864">
    <property type="entry name" value="Phosphate_PstC"/>
</dbReference>
<evidence type="ECO:0000259" key="11">
    <source>
        <dbReference type="PROSITE" id="PS50928"/>
    </source>
</evidence>
<reference evidence="12" key="1">
    <citation type="journal article" date="2021" name="PeerJ">
        <title>Extensive microbial diversity within the chicken gut microbiome revealed by metagenomics and culture.</title>
        <authorList>
            <person name="Gilroy R."/>
            <person name="Ravi A."/>
            <person name="Getino M."/>
            <person name="Pursley I."/>
            <person name="Horton D.L."/>
            <person name="Alikhan N.F."/>
            <person name="Baker D."/>
            <person name="Gharbi K."/>
            <person name="Hall N."/>
            <person name="Watson M."/>
            <person name="Adriaenssens E.M."/>
            <person name="Foster-Nyarko E."/>
            <person name="Jarju S."/>
            <person name="Secka A."/>
            <person name="Antonio M."/>
            <person name="Oren A."/>
            <person name="Chaudhuri R.R."/>
            <person name="La Ragione R."/>
            <person name="Hildebrand F."/>
            <person name="Pallen M.J."/>
        </authorList>
    </citation>
    <scope>NUCLEOTIDE SEQUENCE</scope>
    <source>
        <strain evidence="12">1068</strain>
    </source>
</reference>
<dbReference type="InterPro" id="IPR035906">
    <property type="entry name" value="MetI-like_sf"/>
</dbReference>
<dbReference type="InterPro" id="IPR051124">
    <property type="entry name" value="Phosphate_Transport_Permease"/>
</dbReference>
<proteinExistence type="inferred from homology"/>
<dbReference type="CDD" id="cd06261">
    <property type="entry name" value="TM_PBP2"/>
    <property type="match status" value="1"/>
</dbReference>
<evidence type="ECO:0000313" key="12">
    <source>
        <dbReference type="EMBL" id="HIZ65096.1"/>
    </source>
</evidence>
<feature type="transmembrane region" description="Helical" evidence="9">
    <location>
        <begin position="204"/>
        <end position="226"/>
    </location>
</feature>
<reference evidence="12" key="2">
    <citation type="submission" date="2021-04" db="EMBL/GenBank/DDBJ databases">
        <authorList>
            <person name="Gilroy R."/>
        </authorList>
    </citation>
    <scope>NUCLEOTIDE SEQUENCE</scope>
    <source>
        <strain evidence="12">1068</strain>
    </source>
</reference>
<dbReference type="GO" id="GO:0006817">
    <property type="term" value="P:phosphate ion transport"/>
    <property type="evidence" value="ECO:0007669"/>
    <property type="project" value="UniProtKB-KW"/>
</dbReference>
<dbReference type="Gene3D" id="1.10.3720.10">
    <property type="entry name" value="MetI-like"/>
    <property type="match status" value="1"/>
</dbReference>
<dbReference type="EMBL" id="DXBG01000101">
    <property type="protein sequence ID" value="HIZ65096.1"/>
    <property type="molecule type" value="Genomic_DNA"/>
</dbReference>
<dbReference type="SUPFAM" id="SSF161098">
    <property type="entry name" value="MetI-like"/>
    <property type="match status" value="1"/>
</dbReference>
<evidence type="ECO:0000313" key="13">
    <source>
        <dbReference type="Proteomes" id="UP000824056"/>
    </source>
</evidence>
<evidence type="ECO:0000256" key="10">
    <source>
        <dbReference type="RuleBase" id="RU363054"/>
    </source>
</evidence>
<feature type="transmembrane region" description="Helical" evidence="9">
    <location>
        <begin position="12"/>
        <end position="39"/>
    </location>
</feature>
<feature type="transmembrane region" description="Helical" evidence="9">
    <location>
        <begin position="107"/>
        <end position="127"/>
    </location>
</feature>
<feature type="transmembrane region" description="Helical" evidence="9">
    <location>
        <begin position="147"/>
        <end position="166"/>
    </location>
</feature>
<name>A0A9D2FR42_9FIRM</name>
<keyword evidence="6 9" id="KW-0812">Transmembrane</keyword>
<evidence type="ECO:0000256" key="1">
    <source>
        <dbReference type="ARBA" id="ARBA00004651"/>
    </source>
</evidence>
<keyword evidence="8 9" id="KW-0472">Membrane</keyword>
<dbReference type="GO" id="GO:0005886">
    <property type="term" value="C:plasma membrane"/>
    <property type="evidence" value="ECO:0007669"/>
    <property type="project" value="UniProtKB-SubCell"/>
</dbReference>
<evidence type="ECO:0000256" key="2">
    <source>
        <dbReference type="ARBA" id="ARBA00007069"/>
    </source>
</evidence>
<evidence type="ECO:0000256" key="9">
    <source>
        <dbReference type="RuleBase" id="RU363032"/>
    </source>
</evidence>
<evidence type="ECO:0000256" key="6">
    <source>
        <dbReference type="ARBA" id="ARBA00022692"/>
    </source>
</evidence>
<dbReference type="Proteomes" id="UP000824056">
    <property type="component" value="Unassembled WGS sequence"/>
</dbReference>
<evidence type="ECO:0000256" key="5">
    <source>
        <dbReference type="ARBA" id="ARBA00022592"/>
    </source>
</evidence>
<dbReference type="AlphaFoldDB" id="A0A9D2FR42"/>
<dbReference type="PANTHER" id="PTHR30425:SF1">
    <property type="entry name" value="PHOSPHATE TRANSPORT SYSTEM PERMEASE PROTEIN PSTC"/>
    <property type="match status" value="1"/>
</dbReference>